<gene>
    <name evidence="12" type="ORF">BCR33DRAFT_718061</name>
</gene>
<dbReference type="AlphaFoldDB" id="A0A1Y2C7H0"/>
<keyword evidence="9" id="KW-0472">Membrane</keyword>
<dbReference type="OrthoDB" id="2125027at2759"/>
<evidence type="ECO:0000256" key="5">
    <source>
        <dbReference type="ARBA" id="ARBA00022781"/>
    </source>
</evidence>
<dbReference type="GO" id="GO:0045259">
    <property type="term" value="C:proton-transporting ATP synthase complex"/>
    <property type="evidence" value="ECO:0007669"/>
    <property type="project" value="UniProtKB-UniRule"/>
</dbReference>
<keyword evidence="5 11" id="KW-0375">Hydrogen ion transport</keyword>
<protein>
    <recommendedName>
        <fullName evidence="11">ATP synthase F(0) complex subunit e, mitochondrial</fullName>
    </recommendedName>
</protein>
<evidence type="ECO:0000256" key="10">
    <source>
        <dbReference type="ARBA" id="ARBA00023310"/>
    </source>
</evidence>
<evidence type="ECO:0000256" key="6">
    <source>
        <dbReference type="ARBA" id="ARBA00022792"/>
    </source>
</evidence>
<evidence type="ECO:0000256" key="4">
    <source>
        <dbReference type="ARBA" id="ARBA00022547"/>
    </source>
</evidence>
<name>A0A1Y2C7H0_9FUNG</name>
<comment type="subunit">
    <text evidence="11">F-type ATPases have 2 components, CF(1) - the catalytic core - and CF(0) - the membrane proton channel. CF(1) and CF(0) have multiple subunits.</text>
</comment>
<dbReference type="GO" id="GO:0005743">
    <property type="term" value="C:mitochondrial inner membrane"/>
    <property type="evidence" value="ECO:0007669"/>
    <property type="project" value="UniProtKB-SubCell"/>
</dbReference>
<evidence type="ECO:0000256" key="1">
    <source>
        <dbReference type="ARBA" id="ARBA00004273"/>
    </source>
</evidence>
<keyword evidence="3 11" id="KW-0813">Transport</keyword>
<keyword evidence="4 11" id="KW-0138">CF(0)</keyword>
<comment type="caution">
    <text evidence="12">The sequence shown here is derived from an EMBL/GenBank/DDBJ whole genome shotgun (WGS) entry which is preliminary data.</text>
</comment>
<reference evidence="12 13" key="1">
    <citation type="submission" date="2016-07" db="EMBL/GenBank/DDBJ databases">
        <title>Pervasive Adenine N6-methylation of Active Genes in Fungi.</title>
        <authorList>
            <consortium name="DOE Joint Genome Institute"/>
            <person name="Mondo S.J."/>
            <person name="Dannebaum R.O."/>
            <person name="Kuo R.C."/>
            <person name="Labutti K."/>
            <person name="Haridas S."/>
            <person name="Kuo A."/>
            <person name="Salamov A."/>
            <person name="Ahrendt S.R."/>
            <person name="Lipzen A."/>
            <person name="Sullivan W."/>
            <person name="Andreopoulos W.B."/>
            <person name="Clum A."/>
            <person name="Lindquist E."/>
            <person name="Daum C."/>
            <person name="Ramamoorthy G.K."/>
            <person name="Gryganskyi A."/>
            <person name="Culley D."/>
            <person name="Magnuson J.K."/>
            <person name="James T.Y."/>
            <person name="O'Malley M.A."/>
            <person name="Stajich J.E."/>
            <person name="Spatafora J.W."/>
            <person name="Visel A."/>
            <person name="Grigoriev I.V."/>
        </authorList>
    </citation>
    <scope>NUCLEOTIDE SEQUENCE [LARGE SCALE GENOMIC DNA]</scope>
    <source>
        <strain evidence="12 13">JEL800</strain>
    </source>
</reference>
<proteinExistence type="inferred from homology"/>
<keyword evidence="8 11" id="KW-0496">Mitochondrion</keyword>
<accession>A0A1Y2C7H0</accession>
<evidence type="ECO:0000256" key="7">
    <source>
        <dbReference type="ARBA" id="ARBA00023065"/>
    </source>
</evidence>
<dbReference type="Proteomes" id="UP000193642">
    <property type="component" value="Unassembled WGS sequence"/>
</dbReference>
<dbReference type="GO" id="GO:0015078">
    <property type="term" value="F:proton transmembrane transporter activity"/>
    <property type="evidence" value="ECO:0007669"/>
    <property type="project" value="InterPro"/>
</dbReference>
<comment type="similarity">
    <text evidence="2 11">Belongs to the ATPase e subunit family.</text>
</comment>
<evidence type="ECO:0000256" key="11">
    <source>
        <dbReference type="RuleBase" id="RU367005"/>
    </source>
</evidence>
<evidence type="ECO:0000313" key="13">
    <source>
        <dbReference type="Proteomes" id="UP000193642"/>
    </source>
</evidence>
<dbReference type="GO" id="GO:0015986">
    <property type="term" value="P:proton motive force-driven ATP synthesis"/>
    <property type="evidence" value="ECO:0007669"/>
    <property type="project" value="InterPro"/>
</dbReference>
<dbReference type="EMBL" id="MCGO01000027">
    <property type="protein sequence ID" value="ORY42847.1"/>
    <property type="molecule type" value="Genomic_DNA"/>
</dbReference>
<organism evidence="12 13">
    <name type="scientific">Rhizoclosmatium globosum</name>
    <dbReference type="NCBI Taxonomy" id="329046"/>
    <lineage>
        <taxon>Eukaryota</taxon>
        <taxon>Fungi</taxon>
        <taxon>Fungi incertae sedis</taxon>
        <taxon>Chytridiomycota</taxon>
        <taxon>Chytridiomycota incertae sedis</taxon>
        <taxon>Chytridiomycetes</taxon>
        <taxon>Chytridiales</taxon>
        <taxon>Chytriomycetaceae</taxon>
        <taxon>Rhizoclosmatium</taxon>
    </lineage>
</organism>
<keyword evidence="6 11" id="KW-0999">Mitochondrion inner membrane</keyword>
<evidence type="ECO:0000256" key="2">
    <source>
        <dbReference type="ARBA" id="ARBA00007333"/>
    </source>
</evidence>
<evidence type="ECO:0000313" key="12">
    <source>
        <dbReference type="EMBL" id="ORY42847.1"/>
    </source>
</evidence>
<dbReference type="Pfam" id="PF05680">
    <property type="entry name" value="ATP-synt_E"/>
    <property type="match status" value="1"/>
</dbReference>
<comment type="subcellular location">
    <subcellularLocation>
        <location evidence="1 11">Mitochondrion inner membrane</location>
    </subcellularLocation>
</comment>
<comment type="function">
    <text evidence="11">Subunit e, of the mitochondrial membrane ATP synthase complex (F(1)F(0) ATP synthase or Complex V) that produces ATP from ADP in the presence of a proton gradient across the membrane which is generated by electron transport complexes of the respiratory chain. ATP synthase complex consist of a soluble F(1) head domain - the catalytic core - and a membrane F(1) domain - the membrane proton channel. These two domains are linked by a central stalk rotating inside the F(1) region and a stationary peripheral stalk. During catalysis, ATP synthesis in the catalytic domain of F(1) is coupled via a rotary mechanism of the central stalk subunits to proton translocation. In vivo, can only synthesize ATP although its ATP hydrolase activity can be activated artificially in vitro. Part of the complex F(0) domain.</text>
</comment>
<dbReference type="InterPro" id="IPR008386">
    <property type="entry name" value="ATP_synth_F0_esu_mt"/>
</dbReference>
<keyword evidence="7 11" id="KW-0406">Ion transport</keyword>
<sequence length="99" mass="10992">MASIIASNTANVARWGALTFGVFYGYTRQLSLTSHVRQVNEDKEFKAYADLVEEAKIAFEAAYNREQAAKAAPLGIVIDSESYKFNGDKYLDFAVSQTK</sequence>
<evidence type="ECO:0000256" key="3">
    <source>
        <dbReference type="ARBA" id="ARBA00022448"/>
    </source>
</evidence>
<evidence type="ECO:0000256" key="9">
    <source>
        <dbReference type="ARBA" id="ARBA00023136"/>
    </source>
</evidence>
<keyword evidence="10 11" id="KW-0066">ATP synthesis</keyword>
<evidence type="ECO:0000256" key="8">
    <source>
        <dbReference type="ARBA" id="ARBA00023128"/>
    </source>
</evidence>
<keyword evidence="13" id="KW-1185">Reference proteome</keyword>